<dbReference type="Proteomes" id="UP001163046">
    <property type="component" value="Unassembled WGS sequence"/>
</dbReference>
<dbReference type="Pfam" id="PF00001">
    <property type="entry name" value="7tm_1"/>
    <property type="match status" value="1"/>
</dbReference>
<feature type="transmembrane region" description="Helical" evidence="6">
    <location>
        <begin position="6"/>
        <end position="32"/>
    </location>
</feature>
<keyword evidence="9" id="KW-1185">Reference proteome</keyword>
<dbReference type="SUPFAM" id="SSF81321">
    <property type="entry name" value="Family A G protein-coupled receptor-like"/>
    <property type="match status" value="1"/>
</dbReference>
<dbReference type="AlphaFoldDB" id="A0A9W9YNW9"/>
<gene>
    <name evidence="8" type="ORF">OS493_017029</name>
</gene>
<feature type="transmembrane region" description="Helical" evidence="6">
    <location>
        <begin position="220"/>
        <end position="245"/>
    </location>
</feature>
<feature type="transmembrane region" description="Helical" evidence="6">
    <location>
        <begin position="127"/>
        <end position="149"/>
    </location>
</feature>
<feature type="transmembrane region" description="Helical" evidence="6">
    <location>
        <begin position="257"/>
        <end position="279"/>
    </location>
</feature>
<evidence type="ECO:0000256" key="3">
    <source>
        <dbReference type="ARBA" id="ARBA00022989"/>
    </source>
</evidence>
<dbReference type="OrthoDB" id="10042731at2759"/>
<evidence type="ECO:0000313" key="9">
    <source>
        <dbReference type="Proteomes" id="UP001163046"/>
    </source>
</evidence>
<feature type="transmembrane region" description="Helical" evidence="6">
    <location>
        <begin position="169"/>
        <end position="192"/>
    </location>
</feature>
<keyword evidence="2 5" id="KW-0812">Transmembrane</keyword>
<evidence type="ECO:0000256" key="5">
    <source>
        <dbReference type="RuleBase" id="RU000688"/>
    </source>
</evidence>
<feature type="transmembrane region" description="Helical" evidence="6">
    <location>
        <begin position="44"/>
        <end position="65"/>
    </location>
</feature>
<dbReference type="EMBL" id="MU827310">
    <property type="protein sequence ID" value="KAJ7360396.1"/>
    <property type="molecule type" value="Genomic_DNA"/>
</dbReference>
<dbReference type="FunFam" id="1.20.1070.10:FF:000368">
    <property type="entry name" value="Predicted protein"/>
    <property type="match status" value="1"/>
</dbReference>
<keyword evidence="5" id="KW-0675">Receptor</keyword>
<evidence type="ECO:0000259" key="7">
    <source>
        <dbReference type="PROSITE" id="PS50262"/>
    </source>
</evidence>
<evidence type="ECO:0000256" key="6">
    <source>
        <dbReference type="SAM" id="Phobius"/>
    </source>
</evidence>
<accession>A0A9W9YNW9</accession>
<keyword evidence="3 6" id="KW-1133">Transmembrane helix</keyword>
<dbReference type="SMART" id="SM01381">
    <property type="entry name" value="7TM_GPCR_Srsx"/>
    <property type="match status" value="1"/>
</dbReference>
<dbReference type="GO" id="GO:0004930">
    <property type="term" value="F:G protein-coupled receptor activity"/>
    <property type="evidence" value="ECO:0007669"/>
    <property type="project" value="UniProtKB-KW"/>
</dbReference>
<dbReference type="InterPro" id="IPR017452">
    <property type="entry name" value="GPCR_Rhodpsn_7TM"/>
</dbReference>
<dbReference type="InterPro" id="IPR000276">
    <property type="entry name" value="GPCR_Rhodpsn"/>
</dbReference>
<reference evidence="8" key="1">
    <citation type="submission" date="2023-01" db="EMBL/GenBank/DDBJ databases">
        <title>Genome assembly of the deep-sea coral Lophelia pertusa.</title>
        <authorList>
            <person name="Herrera S."/>
            <person name="Cordes E."/>
        </authorList>
    </citation>
    <scope>NUCLEOTIDE SEQUENCE</scope>
    <source>
        <strain evidence="8">USNM1676648</strain>
        <tissue evidence="8">Polyp</tissue>
    </source>
</reference>
<dbReference type="CDD" id="cd00637">
    <property type="entry name" value="7tm_classA_rhodopsin-like"/>
    <property type="match status" value="1"/>
</dbReference>
<dbReference type="PROSITE" id="PS50262">
    <property type="entry name" value="G_PROTEIN_RECEP_F1_2"/>
    <property type="match status" value="1"/>
</dbReference>
<comment type="similarity">
    <text evidence="5">Belongs to the G-protein coupled receptor 1 family.</text>
</comment>
<evidence type="ECO:0000256" key="4">
    <source>
        <dbReference type="ARBA" id="ARBA00023136"/>
    </source>
</evidence>
<evidence type="ECO:0000313" key="8">
    <source>
        <dbReference type="EMBL" id="KAJ7360396.1"/>
    </source>
</evidence>
<feature type="transmembrane region" description="Helical" evidence="6">
    <location>
        <begin position="85"/>
        <end position="106"/>
    </location>
</feature>
<feature type="domain" description="G-protein coupled receptors family 1 profile" evidence="7">
    <location>
        <begin position="23"/>
        <end position="276"/>
    </location>
</feature>
<evidence type="ECO:0000256" key="1">
    <source>
        <dbReference type="ARBA" id="ARBA00004370"/>
    </source>
</evidence>
<protein>
    <recommendedName>
        <fullName evidence="7">G-protein coupled receptors family 1 profile domain-containing protein</fullName>
    </recommendedName>
</protein>
<evidence type="ECO:0000256" key="2">
    <source>
        <dbReference type="ARBA" id="ARBA00022692"/>
    </source>
</evidence>
<dbReference type="PRINTS" id="PR00237">
    <property type="entry name" value="GPCRRHODOPSN"/>
</dbReference>
<comment type="subcellular location">
    <subcellularLocation>
        <location evidence="1">Membrane</location>
    </subcellularLocation>
</comment>
<organism evidence="8 9">
    <name type="scientific">Desmophyllum pertusum</name>
    <dbReference type="NCBI Taxonomy" id="174260"/>
    <lineage>
        <taxon>Eukaryota</taxon>
        <taxon>Metazoa</taxon>
        <taxon>Cnidaria</taxon>
        <taxon>Anthozoa</taxon>
        <taxon>Hexacorallia</taxon>
        <taxon>Scleractinia</taxon>
        <taxon>Caryophylliina</taxon>
        <taxon>Caryophylliidae</taxon>
        <taxon>Desmophyllum</taxon>
    </lineage>
</organism>
<dbReference type="Gene3D" id="1.20.1070.10">
    <property type="entry name" value="Rhodopsin 7-helix transmembrane proteins"/>
    <property type="match status" value="1"/>
</dbReference>
<proteinExistence type="inferred from homology"/>
<dbReference type="GO" id="GO:0016020">
    <property type="term" value="C:membrane"/>
    <property type="evidence" value="ECO:0007669"/>
    <property type="project" value="UniProtKB-SubCell"/>
</dbReference>
<dbReference type="PANTHER" id="PTHR45698">
    <property type="entry name" value="TRACE AMINE-ASSOCIATED RECEPTOR 19N-RELATED"/>
    <property type="match status" value="1"/>
</dbReference>
<keyword evidence="5" id="KW-0297">G-protein coupled receptor</keyword>
<keyword evidence="4 6" id="KW-0472">Membrane</keyword>
<name>A0A9W9YNW9_9CNID</name>
<sequence length="311" mass="34722">MLSMQYIGLSVAFSVMVLMNFIGNSMVILVVLLNKSMRTPMNRLILNLALADMVVALFMAIQFVIGPTYQHPSGTTGSLLCKFVTGGTMAWTAATVSVCNLVAISIERYQAVVQPFSSLSNLTNRKLKFIIPICWFAGFVWNAPLFVSVTYRKDLGTCGEQWSHALLPIAYSFGWIIVAGVIPTTIMSYIYSKVVYKLWFDMTPALKSISKKIILSRKKASVAVIAVSIIYVICWVPVLLMYFVAQSSPNLVVHSPVHQILIVLAMFNSSINPVVYSFTSARFRQHLIRLLHCKSSTRRPLRGDMTMTRSK</sequence>
<dbReference type="PANTHER" id="PTHR45698:SF1">
    <property type="entry name" value="TRACE AMINE-ASSOCIATED RECEPTOR 13C-LIKE"/>
    <property type="match status" value="1"/>
</dbReference>
<keyword evidence="5" id="KW-0807">Transducer</keyword>
<comment type="caution">
    <text evidence="8">The sequence shown here is derived from an EMBL/GenBank/DDBJ whole genome shotgun (WGS) entry which is preliminary data.</text>
</comment>
<dbReference type="PROSITE" id="PS00237">
    <property type="entry name" value="G_PROTEIN_RECEP_F1_1"/>
    <property type="match status" value="1"/>
</dbReference>